<dbReference type="GO" id="GO:0080044">
    <property type="term" value="F:quercetin 7-O-glucosyltransferase activity"/>
    <property type="evidence" value="ECO:0007669"/>
    <property type="project" value="TreeGrafter"/>
</dbReference>
<dbReference type="EMBL" id="JABFUD020000003">
    <property type="protein sequence ID" value="KAI5082240.1"/>
    <property type="molecule type" value="Genomic_DNA"/>
</dbReference>
<dbReference type="OrthoDB" id="5835829at2759"/>
<dbReference type="GO" id="GO:0080043">
    <property type="term" value="F:quercetin 3-O-glucosyltransferase activity"/>
    <property type="evidence" value="ECO:0007669"/>
    <property type="project" value="TreeGrafter"/>
</dbReference>
<accession>A0A9D4ZR74</accession>
<dbReference type="Gene3D" id="3.40.50.2000">
    <property type="entry name" value="Glycogen Phosphorylase B"/>
    <property type="match status" value="1"/>
</dbReference>
<comment type="similarity">
    <text evidence="1">Belongs to the UDP-glycosyltransferase family.</text>
</comment>
<comment type="caution">
    <text evidence="2">The sequence shown here is derived from an EMBL/GenBank/DDBJ whole genome shotgun (WGS) entry which is preliminary data.</text>
</comment>
<dbReference type="AlphaFoldDB" id="A0A9D4ZR74"/>
<reference evidence="2" key="1">
    <citation type="submission" date="2021-01" db="EMBL/GenBank/DDBJ databases">
        <title>Adiantum capillus-veneris genome.</title>
        <authorList>
            <person name="Fang Y."/>
            <person name="Liao Q."/>
        </authorList>
    </citation>
    <scope>NUCLEOTIDE SEQUENCE</scope>
    <source>
        <strain evidence="2">H3</strain>
        <tissue evidence="2">Leaf</tissue>
    </source>
</reference>
<evidence type="ECO:0000256" key="1">
    <source>
        <dbReference type="ARBA" id="ARBA00009995"/>
    </source>
</evidence>
<sequence length="234" mass="26011">MDAPADRLLHFVVVPFPMQGHTNPMLQLAQVLAGSAYGCLVTFVNTEYNQKLYEEREGRAVADQMSGRLRKVGLNDGLPLDAPRNSEEEMAKVIQSLPLHMKPQLERLLKQLNASPTPVSRIIADLFLPWLQSLVCSPAQPPLIGFSVTCVAQIATIYRLPHLVSSGQLCPLDGSLLNTTTTRLSVIPRLLAFEARNLPWCTGDPQGSVGLFQFVMNLQQQYMPQFRALRINSF</sequence>
<keyword evidence="3" id="KW-1185">Reference proteome</keyword>
<dbReference type="PANTHER" id="PTHR11926">
    <property type="entry name" value="GLUCOSYL/GLUCURONOSYL TRANSFERASES"/>
    <property type="match status" value="1"/>
</dbReference>
<evidence type="ECO:0000313" key="3">
    <source>
        <dbReference type="Proteomes" id="UP000886520"/>
    </source>
</evidence>
<protein>
    <submittedName>
        <fullName evidence="2">Uncharacterized protein</fullName>
    </submittedName>
</protein>
<dbReference type="Proteomes" id="UP000886520">
    <property type="component" value="Chromosome 2"/>
</dbReference>
<evidence type="ECO:0000313" key="2">
    <source>
        <dbReference type="EMBL" id="KAI5082240.1"/>
    </source>
</evidence>
<dbReference type="PANTHER" id="PTHR11926:SF774">
    <property type="entry name" value="UDP-GLYCOSYLTRANSFERASE 85A1-RELATED"/>
    <property type="match status" value="1"/>
</dbReference>
<proteinExistence type="inferred from homology"/>
<name>A0A9D4ZR74_ADICA</name>
<organism evidence="2 3">
    <name type="scientific">Adiantum capillus-veneris</name>
    <name type="common">Maidenhair fern</name>
    <dbReference type="NCBI Taxonomy" id="13818"/>
    <lineage>
        <taxon>Eukaryota</taxon>
        <taxon>Viridiplantae</taxon>
        <taxon>Streptophyta</taxon>
        <taxon>Embryophyta</taxon>
        <taxon>Tracheophyta</taxon>
        <taxon>Polypodiopsida</taxon>
        <taxon>Polypodiidae</taxon>
        <taxon>Polypodiales</taxon>
        <taxon>Pteridineae</taxon>
        <taxon>Pteridaceae</taxon>
        <taxon>Vittarioideae</taxon>
        <taxon>Adiantum</taxon>
    </lineage>
</organism>
<gene>
    <name evidence="2" type="ORF">GOP47_0001983</name>
</gene>
<dbReference type="SUPFAM" id="SSF53756">
    <property type="entry name" value="UDP-Glycosyltransferase/glycogen phosphorylase"/>
    <property type="match status" value="1"/>
</dbReference>